<dbReference type="InterPro" id="IPR000515">
    <property type="entry name" value="MetI-like"/>
</dbReference>
<gene>
    <name evidence="10" type="ORF">METZ01_LOCUS115952</name>
</gene>
<dbReference type="SUPFAM" id="SSF161098">
    <property type="entry name" value="MetI-like"/>
    <property type="match status" value="2"/>
</dbReference>
<reference evidence="10" key="1">
    <citation type="submission" date="2018-05" db="EMBL/GenBank/DDBJ databases">
        <authorList>
            <person name="Lanie J.A."/>
            <person name="Ng W.-L."/>
            <person name="Kazmierczak K.M."/>
            <person name="Andrzejewski T.M."/>
            <person name="Davidsen T.M."/>
            <person name="Wayne K.J."/>
            <person name="Tettelin H."/>
            <person name="Glass J.I."/>
            <person name="Rusch D."/>
            <person name="Podicherti R."/>
            <person name="Tsui H.-C.T."/>
            <person name="Winkler M.E."/>
        </authorList>
    </citation>
    <scope>NUCLEOTIDE SEQUENCE</scope>
</reference>
<feature type="transmembrane region" description="Helical" evidence="8">
    <location>
        <begin position="198"/>
        <end position="219"/>
    </location>
</feature>
<dbReference type="CDD" id="cd06261">
    <property type="entry name" value="TM_PBP2"/>
    <property type="match status" value="2"/>
</dbReference>
<feature type="transmembrane region" description="Helical" evidence="8">
    <location>
        <begin position="509"/>
        <end position="528"/>
    </location>
</feature>
<evidence type="ECO:0000313" key="10">
    <source>
        <dbReference type="EMBL" id="SVA63098.1"/>
    </source>
</evidence>
<keyword evidence="3" id="KW-1003">Cell membrane</keyword>
<feature type="transmembrane region" description="Helical" evidence="8">
    <location>
        <begin position="20"/>
        <end position="39"/>
    </location>
</feature>
<keyword evidence="7 8" id="KW-0472">Membrane</keyword>
<feature type="transmembrane region" description="Helical" evidence="8">
    <location>
        <begin position="59"/>
        <end position="84"/>
    </location>
</feature>
<feature type="transmembrane region" description="Helical" evidence="8">
    <location>
        <begin position="401"/>
        <end position="419"/>
    </location>
</feature>
<dbReference type="AlphaFoldDB" id="A0A381XEF9"/>
<dbReference type="Pfam" id="PF00528">
    <property type="entry name" value="BPD_transp_1"/>
    <property type="match status" value="2"/>
</dbReference>
<dbReference type="EMBL" id="UINC01014875">
    <property type="protein sequence ID" value="SVA63098.1"/>
    <property type="molecule type" value="Genomic_DNA"/>
</dbReference>
<proteinExistence type="predicted"/>
<feature type="transmembrane region" description="Helical" evidence="8">
    <location>
        <begin position="370"/>
        <end position="395"/>
    </location>
</feature>
<dbReference type="GO" id="GO:0055085">
    <property type="term" value="P:transmembrane transport"/>
    <property type="evidence" value="ECO:0007669"/>
    <property type="project" value="InterPro"/>
</dbReference>
<name>A0A381XEF9_9ZZZZ</name>
<dbReference type="PANTHER" id="PTHR43357">
    <property type="entry name" value="INNER MEMBRANE ABC TRANSPORTER PERMEASE PROTEIN YDCV"/>
    <property type="match status" value="1"/>
</dbReference>
<evidence type="ECO:0000256" key="6">
    <source>
        <dbReference type="ARBA" id="ARBA00022989"/>
    </source>
</evidence>
<feature type="transmembrane region" description="Helical" evidence="8">
    <location>
        <begin position="283"/>
        <end position="304"/>
    </location>
</feature>
<keyword evidence="5 8" id="KW-0812">Transmembrane</keyword>
<comment type="subcellular location">
    <subcellularLocation>
        <location evidence="1">Cell inner membrane</location>
        <topology evidence="1">Multi-pass membrane protein</topology>
    </subcellularLocation>
</comment>
<dbReference type="InterPro" id="IPR035906">
    <property type="entry name" value="MetI-like_sf"/>
</dbReference>
<evidence type="ECO:0000256" key="3">
    <source>
        <dbReference type="ARBA" id="ARBA00022475"/>
    </source>
</evidence>
<evidence type="ECO:0000259" key="9">
    <source>
        <dbReference type="PROSITE" id="PS50928"/>
    </source>
</evidence>
<feature type="transmembrane region" description="Helical" evidence="8">
    <location>
        <begin position="239"/>
        <end position="256"/>
    </location>
</feature>
<dbReference type="Gene3D" id="1.10.3720.10">
    <property type="entry name" value="MetI-like"/>
    <property type="match status" value="2"/>
</dbReference>
<accession>A0A381XEF9</accession>
<evidence type="ECO:0000256" key="7">
    <source>
        <dbReference type="ARBA" id="ARBA00023136"/>
    </source>
</evidence>
<feature type="transmembrane region" description="Helical" evidence="8">
    <location>
        <begin position="138"/>
        <end position="158"/>
    </location>
</feature>
<feature type="transmembrane region" description="Helical" evidence="8">
    <location>
        <begin position="96"/>
        <end position="118"/>
    </location>
</feature>
<feature type="transmembrane region" description="Helical" evidence="8">
    <location>
        <begin position="338"/>
        <end position="358"/>
    </location>
</feature>
<feature type="transmembrane region" description="Helical" evidence="8">
    <location>
        <begin position="456"/>
        <end position="475"/>
    </location>
</feature>
<protein>
    <recommendedName>
        <fullName evidence="9">ABC transmembrane type-1 domain-containing protein</fullName>
    </recommendedName>
</protein>
<dbReference type="PROSITE" id="PS50928">
    <property type="entry name" value="ABC_TM1"/>
    <property type="match status" value="2"/>
</dbReference>
<keyword evidence="6 8" id="KW-1133">Transmembrane helix</keyword>
<dbReference type="PANTHER" id="PTHR43357:SF3">
    <property type="entry name" value="FE(3+)-TRANSPORT SYSTEM PERMEASE PROTEIN FBPB 2"/>
    <property type="match status" value="1"/>
</dbReference>
<evidence type="ECO:0000256" key="2">
    <source>
        <dbReference type="ARBA" id="ARBA00022448"/>
    </source>
</evidence>
<evidence type="ECO:0000256" key="5">
    <source>
        <dbReference type="ARBA" id="ARBA00022692"/>
    </source>
</evidence>
<evidence type="ECO:0000256" key="1">
    <source>
        <dbReference type="ARBA" id="ARBA00004429"/>
    </source>
</evidence>
<keyword evidence="4" id="KW-0997">Cell inner membrane</keyword>
<keyword evidence="2" id="KW-0813">Transport</keyword>
<evidence type="ECO:0000256" key="4">
    <source>
        <dbReference type="ARBA" id="ARBA00022519"/>
    </source>
</evidence>
<dbReference type="GO" id="GO:0005886">
    <property type="term" value="C:plasma membrane"/>
    <property type="evidence" value="ECO:0007669"/>
    <property type="project" value="UniProtKB-SubCell"/>
</dbReference>
<sequence length="535" mass="58338">MTITSTPRPEKPSSAMSGMAVMVAVCFALPGFYVIWRFLNSSSRSIDLIFEQRAIEPLWRTVQLAVLVSISSAILGTFLAWACIKTDIPWSRFWKIVVPLPLVFPSFVGAASLLSGLTPGGILHDLLSFFGIELSFRLQGLTGSWFVLTLFTYPYVYLPVAGRIMNLPTSLEESARVLGSKPGKAFSRIITPQLMPSILAGSLLVFLYTLSDFGAVHLMRYETLTQTIFRTRLFDQERSFAMALVLLILAFVVITAERKISRKATVFPSAVGRPSMIISLGKWRWPAVAVCFLVVGLALISPLVSMADWGLISQISGRSTRELQLNWGSIINPVWSTLWISVITALIAVAVLLPVAYLQTRYKSPIGDATNALIVTGFAIPGLVIALSLIFWTLHASPFDFLIGSLPLLIFAYIVHFGAQALRTSQIAVSSVPPPLEDAARLLGAKKIRKLTTVDIPIMAPGLAAGAGLVMLSTMKELPATLLASPIGFRTLAVEIWDTYEASYLAETAILSLILVTLSGILSWGFIVRRNSIST</sequence>
<feature type="domain" description="ABC transmembrane type-1" evidence="9">
    <location>
        <begin position="334"/>
        <end position="523"/>
    </location>
</feature>
<feature type="domain" description="ABC transmembrane type-1" evidence="9">
    <location>
        <begin position="58"/>
        <end position="257"/>
    </location>
</feature>
<evidence type="ECO:0000256" key="8">
    <source>
        <dbReference type="SAM" id="Phobius"/>
    </source>
</evidence>
<organism evidence="10">
    <name type="scientific">marine metagenome</name>
    <dbReference type="NCBI Taxonomy" id="408172"/>
    <lineage>
        <taxon>unclassified sequences</taxon>
        <taxon>metagenomes</taxon>
        <taxon>ecological metagenomes</taxon>
    </lineage>
</organism>